<evidence type="ECO:0000313" key="1">
    <source>
        <dbReference type="EMBL" id="NJR80514.1"/>
    </source>
</evidence>
<proteinExistence type="predicted"/>
<gene>
    <name evidence="1" type="ORF">HBH26_18205</name>
</gene>
<comment type="caution">
    <text evidence="1">The sequence shown here is derived from an EMBL/GenBank/DDBJ whole genome shotgun (WGS) entry which is preliminary data.</text>
</comment>
<protein>
    <submittedName>
        <fullName evidence="1">Uncharacterized protein</fullName>
    </submittedName>
</protein>
<sequence length="344" mass="38336">MSITFFLSAGRRVDTKPAIVTARQLAAFRAFARERGELLDHDDEDPLVACSFEARVCPWSLASVCAIFDHAEDVVRVVEDAQFRRLNIRFWRDDATRSITMRVADTPDGAPEINLANQNAYHVLDALRLADDNRGSIPVTELREILGQPVVRRDLERLAPGTSLDRFDRLAEYGGTEPGYAWFGDSLPPDHRVGRAGVAPGSPLFCLTGFSPAGPVTETKKGRADGRSPFVLPGWSQASCPIGSCRQPLRGLRNAQLLHARQQCPDLIGIALEHSRLLDLLHELRSLAIGQHPAAFIQLLRIRLKLHPFLLDTPCHGRTFSRWFRLPPSVTMTGVCTPRKRRRS</sequence>
<dbReference type="Proteomes" id="UP000732399">
    <property type="component" value="Unassembled WGS sequence"/>
</dbReference>
<evidence type="ECO:0000313" key="2">
    <source>
        <dbReference type="Proteomes" id="UP000732399"/>
    </source>
</evidence>
<dbReference type="RefSeq" id="WP_168136069.1">
    <property type="nucleotide sequence ID" value="NZ_JAAVJH010000020.1"/>
</dbReference>
<accession>A0ABX1CSL5</accession>
<dbReference type="EMBL" id="JAAVJH010000020">
    <property type="protein sequence ID" value="NJR80514.1"/>
    <property type="molecule type" value="Genomic_DNA"/>
</dbReference>
<name>A0ABX1CSL5_9SPHN</name>
<organism evidence="1 2">
    <name type="scientific">Sphingomonas corticis</name>
    <dbReference type="NCBI Taxonomy" id="2722791"/>
    <lineage>
        <taxon>Bacteria</taxon>
        <taxon>Pseudomonadati</taxon>
        <taxon>Pseudomonadota</taxon>
        <taxon>Alphaproteobacteria</taxon>
        <taxon>Sphingomonadales</taxon>
        <taxon>Sphingomonadaceae</taxon>
        <taxon>Sphingomonas</taxon>
    </lineage>
</organism>
<keyword evidence="2" id="KW-1185">Reference proteome</keyword>
<reference evidence="1 2" key="1">
    <citation type="submission" date="2020-03" db="EMBL/GenBank/DDBJ databases">
        <authorList>
            <person name="Wang L."/>
            <person name="He N."/>
            <person name="Li Y."/>
            <person name="Fang Y."/>
            <person name="Zhang F."/>
        </authorList>
    </citation>
    <scope>NUCLEOTIDE SEQUENCE [LARGE SCALE GENOMIC DNA]</scope>
    <source>
        <strain evidence="1 2">36D10-4-7</strain>
    </source>
</reference>